<dbReference type="Proteomes" id="UP000838412">
    <property type="component" value="Chromosome 2"/>
</dbReference>
<feature type="domain" description="Ig-like" evidence="5">
    <location>
        <begin position="263"/>
        <end position="348"/>
    </location>
</feature>
<dbReference type="InterPro" id="IPR011029">
    <property type="entry name" value="DEATH-like_dom_sf"/>
</dbReference>
<keyword evidence="1" id="KW-0677">Repeat</keyword>
<dbReference type="GO" id="GO:0030424">
    <property type="term" value="C:axon"/>
    <property type="evidence" value="ECO:0007669"/>
    <property type="project" value="TreeGrafter"/>
</dbReference>
<evidence type="ECO:0000259" key="4">
    <source>
        <dbReference type="PROSITE" id="PS50209"/>
    </source>
</evidence>
<dbReference type="GO" id="GO:0007411">
    <property type="term" value="P:axon guidance"/>
    <property type="evidence" value="ECO:0007669"/>
    <property type="project" value="TreeGrafter"/>
</dbReference>
<proteinExistence type="predicted"/>
<dbReference type="FunFam" id="1.10.533.10:FF:000081">
    <property type="entry name" value="Apoptotic protease-activating factor 1"/>
    <property type="match status" value="1"/>
</dbReference>
<dbReference type="SUPFAM" id="SSF48726">
    <property type="entry name" value="Immunoglobulin"/>
    <property type="match status" value="5"/>
</dbReference>
<dbReference type="Gene3D" id="2.60.40.10">
    <property type="entry name" value="Immunoglobulins"/>
    <property type="match status" value="7"/>
</dbReference>
<dbReference type="GO" id="GO:0005886">
    <property type="term" value="C:plasma membrane"/>
    <property type="evidence" value="ECO:0007669"/>
    <property type="project" value="TreeGrafter"/>
</dbReference>
<evidence type="ECO:0000256" key="1">
    <source>
        <dbReference type="ARBA" id="ARBA00022737"/>
    </source>
</evidence>
<gene>
    <name evidence="6" type="primary">CNTN2</name>
    <name evidence="6" type="ORF">BLAG_LOCUS13359</name>
</gene>
<dbReference type="GO" id="GO:0007420">
    <property type="term" value="P:brain development"/>
    <property type="evidence" value="ECO:0007669"/>
    <property type="project" value="TreeGrafter"/>
</dbReference>
<feature type="domain" description="Ig-like" evidence="5">
    <location>
        <begin position="64"/>
        <end position="149"/>
    </location>
</feature>
<protein>
    <submittedName>
        <fullName evidence="6">CNTN2 protein</fullName>
    </submittedName>
</protein>
<dbReference type="CDD" id="cd00096">
    <property type="entry name" value="Ig"/>
    <property type="match status" value="2"/>
</dbReference>
<reference evidence="6" key="1">
    <citation type="submission" date="2022-01" db="EMBL/GenBank/DDBJ databases">
        <authorList>
            <person name="Braso-Vives M."/>
        </authorList>
    </citation>
    <scope>NUCLEOTIDE SEQUENCE</scope>
</reference>
<evidence type="ECO:0000259" key="5">
    <source>
        <dbReference type="PROSITE" id="PS50835"/>
    </source>
</evidence>
<feature type="domain" description="Ig-like" evidence="5">
    <location>
        <begin position="350"/>
        <end position="437"/>
    </location>
</feature>
<dbReference type="Pfam" id="PF00619">
    <property type="entry name" value="CARD"/>
    <property type="match status" value="1"/>
</dbReference>
<dbReference type="InterPro" id="IPR001315">
    <property type="entry name" value="CARD"/>
</dbReference>
<dbReference type="EMBL" id="OV696687">
    <property type="protein sequence ID" value="CAH1253674.1"/>
    <property type="molecule type" value="Genomic_DNA"/>
</dbReference>
<dbReference type="SMART" id="SM00409">
    <property type="entry name" value="IG"/>
    <property type="match status" value="5"/>
</dbReference>
<dbReference type="OrthoDB" id="5982258at2759"/>
<dbReference type="Gene3D" id="1.10.533.10">
    <property type="entry name" value="Death Domain, Fas"/>
    <property type="match status" value="2"/>
</dbReference>
<dbReference type="AlphaFoldDB" id="A0A8K0EHR1"/>
<dbReference type="CDD" id="cd01671">
    <property type="entry name" value="CARD"/>
    <property type="match status" value="1"/>
</dbReference>
<organism evidence="6 7">
    <name type="scientific">Branchiostoma lanceolatum</name>
    <name type="common">Common lancelet</name>
    <name type="synonym">Amphioxus lanceolatum</name>
    <dbReference type="NCBI Taxonomy" id="7740"/>
    <lineage>
        <taxon>Eukaryota</taxon>
        <taxon>Metazoa</taxon>
        <taxon>Chordata</taxon>
        <taxon>Cephalochordata</taxon>
        <taxon>Leptocardii</taxon>
        <taxon>Amphioxiformes</taxon>
        <taxon>Branchiostomatidae</taxon>
        <taxon>Branchiostoma</taxon>
    </lineage>
</organism>
<dbReference type="SUPFAM" id="SSF49265">
    <property type="entry name" value="Fibronectin type III"/>
    <property type="match status" value="1"/>
</dbReference>
<keyword evidence="2" id="KW-1015">Disulfide bond</keyword>
<dbReference type="InterPro" id="IPR036179">
    <property type="entry name" value="Ig-like_dom_sf"/>
</dbReference>
<keyword evidence="7" id="KW-1185">Reference proteome</keyword>
<feature type="domain" description="CARD" evidence="4">
    <location>
        <begin position="779"/>
        <end position="855"/>
    </location>
</feature>
<dbReference type="GO" id="GO:0098632">
    <property type="term" value="F:cell-cell adhesion mediator activity"/>
    <property type="evidence" value="ECO:0007669"/>
    <property type="project" value="TreeGrafter"/>
</dbReference>
<dbReference type="Pfam" id="PF07679">
    <property type="entry name" value="I-set"/>
    <property type="match status" value="1"/>
</dbReference>
<evidence type="ECO:0000313" key="7">
    <source>
        <dbReference type="Proteomes" id="UP000838412"/>
    </source>
</evidence>
<name>A0A8K0EHR1_BRALA</name>
<dbReference type="InterPro" id="IPR003599">
    <property type="entry name" value="Ig_sub"/>
</dbReference>
<dbReference type="InterPro" id="IPR013783">
    <property type="entry name" value="Ig-like_fold"/>
</dbReference>
<dbReference type="SUPFAM" id="SSF47986">
    <property type="entry name" value="DEATH domain"/>
    <property type="match status" value="2"/>
</dbReference>
<dbReference type="PANTHER" id="PTHR44170">
    <property type="entry name" value="PROTEIN SIDEKICK"/>
    <property type="match status" value="1"/>
</dbReference>
<dbReference type="GO" id="GO:0042981">
    <property type="term" value="P:regulation of apoptotic process"/>
    <property type="evidence" value="ECO:0007669"/>
    <property type="project" value="InterPro"/>
</dbReference>
<dbReference type="PROSITE" id="PS50835">
    <property type="entry name" value="IG_LIKE"/>
    <property type="match status" value="4"/>
</dbReference>
<evidence type="ECO:0000313" key="6">
    <source>
        <dbReference type="EMBL" id="CAH1253674.1"/>
    </source>
</evidence>
<dbReference type="SMART" id="SM00408">
    <property type="entry name" value="IGc2"/>
    <property type="match status" value="5"/>
</dbReference>
<feature type="domain" description="Ig-like" evidence="5">
    <location>
        <begin position="517"/>
        <end position="570"/>
    </location>
</feature>
<dbReference type="PROSITE" id="PS50209">
    <property type="entry name" value="CARD"/>
    <property type="match status" value="1"/>
</dbReference>
<dbReference type="InterPro" id="IPR007110">
    <property type="entry name" value="Ig-like_dom"/>
</dbReference>
<evidence type="ECO:0000256" key="3">
    <source>
        <dbReference type="ARBA" id="ARBA00023319"/>
    </source>
</evidence>
<evidence type="ECO:0000256" key="2">
    <source>
        <dbReference type="ARBA" id="ARBA00023157"/>
    </source>
</evidence>
<keyword evidence="3" id="KW-0393">Immunoglobulin domain</keyword>
<dbReference type="InterPro" id="IPR036116">
    <property type="entry name" value="FN3_sf"/>
</dbReference>
<accession>A0A8K0EHR1</accession>
<sequence>MRSADVMCVRNTLSTQLARSYSLQGMTGSKTCWLLAVLLGCCCPWLTRGQEEEKFLAANFTEQPNDVMFDPFAEQEIRLPCAAKGEKPITYRWLMSSDGFTNFRALDLNSRQPPYEIDAGALIIKNPEKSKDERFYQCEAENKHGKVLSDPAAVKFAYVDEFDPTPRGPCLLFFWVESGALDPVFRSTDQRVYVSQKEGDLYIARTEPTDLGSYQCVIRLTLEGMTGSKTCWLLAVILGCCCPWLTRGQEEEKFLAANFTEQPNDVMFDPFAEQEIRLPCAAKGEKPITYRWLMSSDGFTNFRALDLNSRQPPYEIDAGALIIKNPEKSKDERFYQCEAENKHGKVLSDPAAVKFAYVDEFDPTPRDPVSGRQGEGAVLRCKKPDAYPGLLFFWVESGALDPVFRSTDQRVYVSQKEGDLYIARTEPTDLGSYQCVIRLTLEGPIPTLTWRRLDAQGNEVAMSSRVTMEQFKRALTITNVQSGDAEIPHSFEAGWTYKVFRRSEGGSVTWDVAWPFGSSSDPVQIIWLHNARALTAGGKYRMTRTGKTASLQITDLVEADSGSYQCSIRNEHGDIYGPAATLYAGGPGSLRNFRQTESGDGYAVLGWDLPEGSRADDIGGYQVFVTPKGGGDTRIIDVSSGETSTRVDGLTTHSSNYNFQARANSKEYDVPGPLTDVNDSDGDGMDKHHLEMLKLYRPDAVKHVKRPDRVTAYLASINVLPASVIKIINNQHSQDGYNRRIVDSLTQHGGNEAFQGYCSSLRKEEKLYWLADTLEGRGLSVYGREQLMQHQSVLVERMDPDITLAYLSKQRVFTTAMTEHVSSANSREEKNRRIIHLLQSRDDDEFSVFLDALRQNQSQAHLVGLFGSTGEQKQQWNGAGQQKQQSWNITDQKINSTHVSSGSGVCINQQSEQTARSKGLCFTDPSIKSGASAMVQIGQPVILEVNGEVDNAYWLLNDGPLPQNKGINVRKYGLTHELNIDGMTPELAGTYTCQGNTPDGAMLSCDINITSMEPKMMAL</sequence>
<dbReference type="PANTHER" id="PTHR44170:SF54">
    <property type="entry name" value="FI24025P1"/>
    <property type="match status" value="1"/>
</dbReference>
<dbReference type="InterPro" id="IPR003598">
    <property type="entry name" value="Ig_sub2"/>
</dbReference>
<dbReference type="InterPro" id="IPR013098">
    <property type="entry name" value="Ig_I-set"/>
</dbReference>
<dbReference type="FunFam" id="2.60.40.10:FF:002830">
    <property type="entry name" value="Uncharacterized protein"/>
    <property type="match status" value="1"/>
</dbReference>